<reference evidence="3" key="1">
    <citation type="submission" date="2018-05" db="EMBL/GenBank/DDBJ databases">
        <authorList>
            <person name="Lanie J.A."/>
            <person name="Ng W.-L."/>
            <person name="Kazmierczak K.M."/>
            <person name="Andrzejewski T.M."/>
            <person name="Davidsen T.M."/>
            <person name="Wayne K.J."/>
            <person name="Tettelin H."/>
            <person name="Glass J.I."/>
            <person name="Rusch D."/>
            <person name="Podicherti R."/>
            <person name="Tsui H.-C.T."/>
            <person name="Winkler M.E."/>
        </authorList>
    </citation>
    <scope>NUCLEOTIDE SEQUENCE</scope>
</reference>
<dbReference type="EMBL" id="UINC01004803">
    <property type="protein sequence ID" value="SVA16964.1"/>
    <property type="molecule type" value="Genomic_DNA"/>
</dbReference>
<dbReference type="SUPFAM" id="SSF52096">
    <property type="entry name" value="ClpP/crotonase"/>
    <property type="match status" value="1"/>
</dbReference>
<dbReference type="FunFam" id="3.90.226.10:FF:000009">
    <property type="entry name" value="Carnitinyl-CoA dehydratase"/>
    <property type="match status" value="1"/>
</dbReference>
<dbReference type="InterPro" id="IPR018376">
    <property type="entry name" value="Enoyl-CoA_hyd/isom_CS"/>
</dbReference>
<dbReference type="AlphaFoldDB" id="A0A381TME7"/>
<dbReference type="InterPro" id="IPR029045">
    <property type="entry name" value="ClpP/crotonase-like_dom_sf"/>
</dbReference>
<dbReference type="Pfam" id="PF00378">
    <property type="entry name" value="ECH_1"/>
    <property type="match status" value="1"/>
</dbReference>
<dbReference type="PANTHER" id="PTHR43802">
    <property type="entry name" value="ENOYL-COA HYDRATASE"/>
    <property type="match status" value="1"/>
</dbReference>
<evidence type="ECO:0000313" key="3">
    <source>
        <dbReference type="EMBL" id="SVA16964.1"/>
    </source>
</evidence>
<protein>
    <recommendedName>
        <fullName evidence="4">Enoyl-CoA hydratase</fullName>
    </recommendedName>
</protein>
<dbReference type="Gene3D" id="3.90.226.10">
    <property type="entry name" value="2-enoyl-CoA Hydratase, Chain A, domain 1"/>
    <property type="match status" value="1"/>
</dbReference>
<dbReference type="PROSITE" id="PS00166">
    <property type="entry name" value="ENOYL_COA_HYDRATASE"/>
    <property type="match status" value="1"/>
</dbReference>
<name>A0A381TME7_9ZZZZ</name>
<dbReference type="InterPro" id="IPR001753">
    <property type="entry name" value="Enoyl-CoA_hydra/iso"/>
</dbReference>
<dbReference type="InterPro" id="IPR014748">
    <property type="entry name" value="Enoyl-CoA_hydra_C"/>
</dbReference>
<gene>
    <name evidence="3" type="ORF">METZ01_LOCUS69818</name>
</gene>
<dbReference type="GO" id="GO:0016829">
    <property type="term" value="F:lyase activity"/>
    <property type="evidence" value="ECO:0007669"/>
    <property type="project" value="UniProtKB-KW"/>
</dbReference>
<accession>A0A381TME7</accession>
<evidence type="ECO:0000256" key="2">
    <source>
        <dbReference type="ARBA" id="ARBA00023239"/>
    </source>
</evidence>
<keyword evidence="2" id="KW-0456">Lyase</keyword>
<organism evidence="3">
    <name type="scientific">marine metagenome</name>
    <dbReference type="NCBI Taxonomy" id="408172"/>
    <lineage>
        <taxon>unclassified sequences</taxon>
        <taxon>metagenomes</taxon>
        <taxon>ecological metagenomes</taxon>
    </lineage>
</organism>
<dbReference type="Gene3D" id="1.10.12.10">
    <property type="entry name" value="Lyase 2-enoyl-coa Hydratase, Chain A, domain 2"/>
    <property type="match status" value="1"/>
</dbReference>
<proteinExistence type="inferred from homology"/>
<evidence type="ECO:0000256" key="1">
    <source>
        <dbReference type="ARBA" id="ARBA00005254"/>
    </source>
</evidence>
<comment type="similarity">
    <text evidence="1">Belongs to the enoyl-CoA hydratase/isomerase family.</text>
</comment>
<evidence type="ECO:0008006" key="4">
    <source>
        <dbReference type="Google" id="ProtNLM"/>
    </source>
</evidence>
<dbReference type="CDD" id="cd06558">
    <property type="entry name" value="crotonase-like"/>
    <property type="match status" value="1"/>
</dbReference>
<dbReference type="PANTHER" id="PTHR43802:SF1">
    <property type="entry name" value="IP11341P-RELATED"/>
    <property type="match status" value="1"/>
</dbReference>
<sequence length="267" mass="29440">MGYEFINYEKKNKIVYITINRPERLNALHPPANLEMKKAFMVFESDPDAWVAIITGTGERAFCAGNDLRYTAENWGEREKEAATGARTRAAFGGITTDTDFKCWKPIIAAVNGYALGGGLELAMACDIIIIADHAEVGLPEPRVGLIAGAGGVHRLPRHIPLKRAMGMMLTARRISAQEAYELGLVNEIVPLAEVIPTAERWANEILEAAPLSVRASKQMAYEGLDWPLTNALHRKYSEENNYLGSADQREGPLAFSEKRKPSWIGA</sequence>